<feature type="compositionally biased region" description="Basic residues" evidence="1">
    <location>
        <begin position="66"/>
        <end position="80"/>
    </location>
</feature>
<dbReference type="EMBL" id="FZTC01000009">
    <property type="protein sequence ID" value="SNU33040.1"/>
    <property type="molecule type" value="Genomic_DNA"/>
</dbReference>
<feature type="region of interest" description="Disordered" evidence="1">
    <location>
        <begin position="37"/>
        <end position="91"/>
    </location>
</feature>
<dbReference type="Proteomes" id="UP000220639">
    <property type="component" value="Unassembled WGS sequence"/>
</dbReference>
<accession>A0A285AWI0</accession>
<feature type="compositionally biased region" description="Basic and acidic residues" evidence="1">
    <location>
        <begin position="159"/>
        <end position="178"/>
    </location>
</feature>
<proteinExistence type="predicted"/>
<evidence type="ECO:0000313" key="3">
    <source>
        <dbReference type="Proteomes" id="UP000220639"/>
    </source>
</evidence>
<feature type="compositionally biased region" description="Polar residues" evidence="1">
    <location>
        <begin position="45"/>
        <end position="57"/>
    </location>
</feature>
<name>A0A285AWI0_9ENTR</name>
<sequence length="242" mass="26921">MRLQFKNLATAQFDFPFCQSLLINRIVFQLAAEEVTDDGGKHDGNQGNRNTDRQQGQVADAQRLKNAGKKDHRCRNRRGGNRNLRSDHRDGERARRADALFFCHFGDHRQGRERGMPGSGKYGHKPGDQRGEKGDVFGVTPEHSFGETDQIVHPSGDLHGGDSGDNRHNDFNDVEGDRAGFNLKNESQDEDAQATGETDADAPQSGSQINSQQDNNEFCTKHICLPCFINKLILGCCDLVNQ</sequence>
<reference evidence="3" key="1">
    <citation type="submission" date="2017-08" db="EMBL/GenBank/DDBJ databases">
        <authorList>
            <person name="Brisse S."/>
        </authorList>
    </citation>
    <scope>NUCLEOTIDE SEQUENCE [LARGE SCALE GENOMIC DNA]</scope>
    <source>
        <strain evidence="3">06D021</strain>
    </source>
</reference>
<evidence type="ECO:0000313" key="2">
    <source>
        <dbReference type="EMBL" id="SNU33040.1"/>
    </source>
</evidence>
<evidence type="ECO:0000256" key="1">
    <source>
        <dbReference type="SAM" id="MobiDB-lite"/>
    </source>
</evidence>
<protein>
    <submittedName>
        <fullName evidence="2">Uncharacterized protein</fullName>
    </submittedName>
</protein>
<feature type="compositionally biased region" description="Basic and acidic residues" evidence="1">
    <location>
        <begin position="125"/>
        <end position="135"/>
    </location>
</feature>
<organism evidence="2 3">
    <name type="scientific">Klebsiella grimontii</name>
    <dbReference type="NCBI Taxonomy" id="2058152"/>
    <lineage>
        <taxon>Bacteria</taxon>
        <taxon>Pseudomonadati</taxon>
        <taxon>Pseudomonadota</taxon>
        <taxon>Gammaproteobacteria</taxon>
        <taxon>Enterobacterales</taxon>
        <taxon>Enterobacteriaceae</taxon>
        <taxon>Klebsiella/Raoultella group</taxon>
        <taxon>Klebsiella</taxon>
    </lineage>
</organism>
<dbReference type="AlphaFoldDB" id="A0A285AWI0"/>
<feature type="region of interest" description="Disordered" evidence="1">
    <location>
        <begin position="108"/>
        <end position="212"/>
    </location>
</feature>
<gene>
    <name evidence="2" type="ORF">KOSB73_170138</name>
</gene>